<feature type="transmembrane region" description="Helical" evidence="1">
    <location>
        <begin position="154"/>
        <end position="176"/>
    </location>
</feature>
<accession>A0ABV8Q7N1</accession>
<sequence>MNADSNTGRGFEGRGRASRWGGRLPETALAHYRRYARILVLGFSIVGAILVCGFVVLILVRDAWIGNSIFGLGVAVAVVVGVISQVEYSKVKALAGASYALTRAQSRKLDIWTPAQFDASLSALRAQQSPAAQPEAEAPKLALYRALRMRRSWLAWRSAGIVALLLAVFGVLALLVVGSPLAWLPILPGFGCLVWFMLIGGQRLRLANSLAAEALGVPADRAAGIDLRNMDAFNAYYQRQRSADGSPDK</sequence>
<dbReference type="Proteomes" id="UP001595900">
    <property type="component" value="Unassembled WGS sequence"/>
</dbReference>
<feature type="transmembrane region" description="Helical" evidence="1">
    <location>
        <begin position="182"/>
        <end position="200"/>
    </location>
</feature>
<name>A0ABV8Q7N1_9MICO</name>
<keyword evidence="3" id="KW-1185">Reference proteome</keyword>
<comment type="caution">
    <text evidence="2">The sequence shown here is derived from an EMBL/GenBank/DDBJ whole genome shotgun (WGS) entry which is preliminary data.</text>
</comment>
<proteinExistence type="predicted"/>
<evidence type="ECO:0008006" key="4">
    <source>
        <dbReference type="Google" id="ProtNLM"/>
    </source>
</evidence>
<keyword evidence="1" id="KW-0472">Membrane</keyword>
<keyword evidence="1" id="KW-0812">Transmembrane</keyword>
<feature type="transmembrane region" description="Helical" evidence="1">
    <location>
        <begin position="38"/>
        <end position="58"/>
    </location>
</feature>
<gene>
    <name evidence="2" type="ORF">ACFOYW_13230</name>
</gene>
<feature type="transmembrane region" description="Helical" evidence="1">
    <location>
        <begin position="64"/>
        <end position="83"/>
    </location>
</feature>
<dbReference type="RefSeq" id="WP_390229704.1">
    <property type="nucleotide sequence ID" value="NZ_JBHSCN010000006.1"/>
</dbReference>
<keyword evidence="1" id="KW-1133">Transmembrane helix</keyword>
<evidence type="ECO:0000313" key="3">
    <source>
        <dbReference type="Proteomes" id="UP001595900"/>
    </source>
</evidence>
<evidence type="ECO:0000256" key="1">
    <source>
        <dbReference type="SAM" id="Phobius"/>
    </source>
</evidence>
<dbReference type="EMBL" id="JBHSCN010000006">
    <property type="protein sequence ID" value="MFC4244336.1"/>
    <property type="molecule type" value="Genomic_DNA"/>
</dbReference>
<protein>
    <recommendedName>
        <fullName evidence="4">DUF4231 domain-containing protein</fullName>
    </recommendedName>
</protein>
<reference evidence="3" key="1">
    <citation type="journal article" date="2019" name="Int. J. Syst. Evol. Microbiol.">
        <title>The Global Catalogue of Microorganisms (GCM) 10K type strain sequencing project: providing services to taxonomists for standard genome sequencing and annotation.</title>
        <authorList>
            <consortium name="The Broad Institute Genomics Platform"/>
            <consortium name="The Broad Institute Genome Sequencing Center for Infectious Disease"/>
            <person name="Wu L."/>
            <person name="Ma J."/>
        </authorList>
    </citation>
    <scope>NUCLEOTIDE SEQUENCE [LARGE SCALE GENOMIC DNA]</scope>
    <source>
        <strain evidence="3">CGMCC 1.10363</strain>
    </source>
</reference>
<evidence type="ECO:0000313" key="2">
    <source>
        <dbReference type="EMBL" id="MFC4244336.1"/>
    </source>
</evidence>
<organism evidence="2 3">
    <name type="scientific">Gryllotalpicola reticulitermitis</name>
    <dbReference type="NCBI Taxonomy" id="1184153"/>
    <lineage>
        <taxon>Bacteria</taxon>
        <taxon>Bacillati</taxon>
        <taxon>Actinomycetota</taxon>
        <taxon>Actinomycetes</taxon>
        <taxon>Micrococcales</taxon>
        <taxon>Microbacteriaceae</taxon>
        <taxon>Gryllotalpicola</taxon>
    </lineage>
</organism>